<dbReference type="PROSITE" id="PS00107">
    <property type="entry name" value="PROTEIN_KINASE_ATP"/>
    <property type="match status" value="1"/>
</dbReference>
<feature type="compositionally biased region" description="Basic and acidic residues" evidence="2">
    <location>
        <begin position="81"/>
        <end position="91"/>
    </location>
</feature>
<evidence type="ECO:0000313" key="5">
    <source>
        <dbReference type="Proteomes" id="UP000835052"/>
    </source>
</evidence>
<dbReference type="InterPro" id="IPR017441">
    <property type="entry name" value="Protein_kinase_ATP_BS"/>
</dbReference>
<keyword evidence="1" id="KW-0547">Nucleotide-binding</keyword>
<evidence type="ECO:0000259" key="3">
    <source>
        <dbReference type="PROSITE" id="PS50011"/>
    </source>
</evidence>
<dbReference type="SMART" id="SM00220">
    <property type="entry name" value="S_TKc"/>
    <property type="match status" value="1"/>
</dbReference>
<dbReference type="InterPro" id="IPR000719">
    <property type="entry name" value="Prot_kinase_dom"/>
</dbReference>
<organism evidence="4 5">
    <name type="scientific">Caenorhabditis auriculariae</name>
    <dbReference type="NCBI Taxonomy" id="2777116"/>
    <lineage>
        <taxon>Eukaryota</taxon>
        <taxon>Metazoa</taxon>
        <taxon>Ecdysozoa</taxon>
        <taxon>Nematoda</taxon>
        <taxon>Chromadorea</taxon>
        <taxon>Rhabditida</taxon>
        <taxon>Rhabditina</taxon>
        <taxon>Rhabditomorpha</taxon>
        <taxon>Rhabditoidea</taxon>
        <taxon>Rhabditidae</taxon>
        <taxon>Peloderinae</taxon>
        <taxon>Caenorhabditis</taxon>
    </lineage>
</organism>
<dbReference type="Proteomes" id="UP000835052">
    <property type="component" value="Unassembled WGS sequence"/>
</dbReference>
<feature type="compositionally biased region" description="Basic and acidic residues" evidence="2">
    <location>
        <begin position="39"/>
        <end position="72"/>
    </location>
</feature>
<feature type="binding site" evidence="1">
    <location>
        <position position="130"/>
    </location>
    <ligand>
        <name>ATP</name>
        <dbReference type="ChEBI" id="CHEBI:30616"/>
    </ligand>
</feature>
<name>A0A8S1HPB9_9PELO</name>
<dbReference type="EMBL" id="CAJGYM010000128">
    <property type="protein sequence ID" value="CAD6198486.1"/>
    <property type="molecule type" value="Genomic_DNA"/>
</dbReference>
<dbReference type="Gene3D" id="1.10.510.10">
    <property type="entry name" value="Transferase(Phosphotransferase) domain 1"/>
    <property type="match status" value="1"/>
</dbReference>
<gene>
    <name evidence="4" type="ORF">CAUJ_LOCUS14392</name>
</gene>
<evidence type="ECO:0000256" key="1">
    <source>
        <dbReference type="PROSITE-ProRule" id="PRU10141"/>
    </source>
</evidence>
<dbReference type="PANTHER" id="PTHR11909">
    <property type="entry name" value="CASEIN KINASE-RELATED"/>
    <property type="match status" value="1"/>
</dbReference>
<dbReference type="AlphaFoldDB" id="A0A8S1HPB9"/>
<proteinExistence type="predicted"/>
<feature type="compositionally biased region" description="Basic and acidic residues" evidence="2">
    <location>
        <begin position="1"/>
        <end position="11"/>
    </location>
</feature>
<comment type="caution">
    <text evidence="4">The sequence shown here is derived from an EMBL/GenBank/DDBJ whole genome shotgun (WGS) entry which is preliminary data.</text>
</comment>
<keyword evidence="5" id="KW-1185">Reference proteome</keyword>
<evidence type="ECO:0000313" key="4">
    <source>
        <dbReference type="EMBL" id="CAD6198486.1"/>
    </source>
</evidence>
<evidence type="ECO:0000256" key="2">
    <source>
        <dbReference type="SAM" id="MobiDB-lite"/>
    </source>
</evidence>
<dbReference type="InterPro" id="IPR050235">
    <property type="entry name" value="CK1_Ser-Thr_kinase"/>
</dbReference>
<dbReference type="PROSITE" id="PS50011">
    <property type="entry name" value="PROTEIN_KINASE_DOM"/>
    <property type="match status" value="1"/>
</dbReference>
<reference evidence="4" key="1">
    <citation type="submission" date="2020-10" db="EMBL/GenBank/DDBJ databases">
        <authorList>
            <person name="Kikuchi T."/>
        </authorList>
    </citation>
    <scope>NUCLEOTIDE SEQUENCE</scope>
    <source>
        <strain evidence="4">NKZ352</strain>
    </source>
</reference>
<feature type="region of interest" description="Disordered" evidence="2">
    <location>
        <begin position="1"/>
        <end position="91"/>
    </location>
</feature>
<dbReference type="SUPFAM" id="SSF56112">
    <property type="entry name" value="Protein kinase-like (PK-like)"/>
    <property type="match status" value="1"/>
</dbReference>
<dbReference type="GO" id="GO:0005524">
    <property type="term" value="F:ATP binding"/>
    <property type="evidence" value="ECO:0007669"/>
    <property type="project" value="UniProtKB-UniRule"/>
</dbReference>
<protein>
    <recommendedName>
        <fullName evidence="3">Protein kinase domain-containing protein</fullName>
    </recommendedName>
</protein>
<feature type="domain" description="Protein kinase" evidence="3">
    <location>
        <begin position="99"/>
        <end position="317"/>
    </location>
</feature>
<accession>A0A8S1HPB9</accession>
<dbReference type="Pfam" id="PF00069">
    <property type="entry name" value="Pkinase"/>
    <property type="match status" value="1"/>
</dbReference>
<sequence>MPGDSLRKKADPVLPAKEVAKGSTENVENKKKSGSNENDQEKKRNSEEEEAKGSKEEFKGMKDRDKDREKPAHPQKQPAPQKREKMKPNDLVKNESTVWKVVQLLGSGGFGDVYKVFNENAKDGKEFAMKTETLGGHRRLMRLKIEVMVLMDCQEAPAIHRQHFVEFIDKGKTDNFKFLVMSLVGPSLEDVRKTYLAHNYSMATAMYCAMQTLDAVADLHFLGYLHRDIKPANFAVGLNEPQAQIYVLDFGISRRHIDPKTGQPKGPRSRVKFIGTMRFAARACHLLQDQGRKDDLESWMYMVSFFVNRDLEDLDFF</sequence>
<dbReference type="OrthoDB" id="5979581at2759"/>
<keyword evidence="1" id="KW-0067">ATP-binding</keyword>
<dbReference type="InterPro" id="IPR011009">
    <property type="entry name" value="Kinase-like_dom_sf"/>
</dbReference>
<dbReference type="GO" id="GO:0004672">
    <property type="term" value="F:protein kinase activity"/>
    <property type="evidence" value="ECO:0007669"/>
    <property type="project" value="InterPro"/>
</dbReference>